<sequence>MTESFYDVLGVAEDATTDEIESAYRERLKETHPDVSDDDDAGQETKTLIEARDVLVDEDERARYDRLGHGAYVGNGAPSPSEAAAGASQTDADGDGQTGGNRAGAADSGSQSRSRREKRASERVRQERRRAREARQRRRQAAEDARTDDAATSARANTTEPTAEHDTGSAGSRRAGATDPTSGTATGNTYSVREDVATTTSHGPLLPQGQELTLLGIFFALYPVLLFSALLPAFPSFVNVVLGACTLLTIIYLQSMPRVALCLFGGWSGISLVGLAVFGFGYLSVVGLVVLIGTVLPFGFSVLTASALRY</sequence>
<feature type="transmembrane region" description="Helical" evidence="2">
    <location>
        <begin position="260"/>
        <end position="282"/>
    </location>
</feature>
<name>A0ABU2F973_9EURY</name>
<dbReference type="InterPro" id="IPR001623">
    <property type="entry name" value="DnaJ_domain"/>
</dbReference>
<dbReference type="RefSeq" id="WP_310918303.1">
    <property type="nucleotide sequence ID" value="NZ_JAMQON010000001.1"/>
</dbReference>
<dbReference type="Proteomes" id="UP001259659">
    <property type="component" value="Unassembled WGS sequence"/>
</dbReference>
<dbReference type="SMART" id="SM00271">
    <property type="entry name" value="DnaJ"/>
    <property type="match status" value="1"/>
</dbReference>
<dbReference type="Pfam" id="PF00226">
    <property type="entry name" value="DnaJ"/>
    <property type="match status" value="1"/>
</dbReference>
<dbReference type="CDD" id="cd06257">
    <property type="entry name" value="DnaJ"/>
    <property type="match status" value="1"/>
</dbReference>
<protein>
    <submittedName>
        <fullName evidence="4">DnaJ domain-containing protein</fullName>
    </submittedName>
</protein>
<accession>A0ABU2F973</accession>
<feature type="compositionally biased region" description="Basic residues" evidence="1">
    <location>
        <begin position="126"/>
        <end position="139"/>
    </location>
</feature>
<dbReference type="Gene3D" id="1.10.287.110">
    <property type="entry name" value="DnaJ domain"/>
    <property type="match status" value="1"/>
</dbReference>
<reference evidence="4 5" key="1">
    <citation type="submission" date="2022-06" db="EMBL/GenBank/DDBJ databases">
        <title>Haloarcula sp. a new haloarchaeum isolate from saline soil.</title>
        <authorList>
            <person name="Strakova D."/>
            <person name="Galisteo C."/>
            <person name="Sanchez-Porro C."/>
            <person name="Ventosa A."/>
        </authorList>
    </citation>
    <scope>NUCLEOTIDE SEQUENCE [LARGE SCALE GENOMIC DNA]</scope>
    <source>
        <strain evidence="4 5">S1CR25-12</strain>
    </source>
</reference>
<comment type="caution">
    <text evidence="4">The sequence shown here is derived from an EMBL/GenBank/DDBJ whole genome shotgun (WGS) entry which is preliminary data.</text>
</comment>
<proteinExistence type="predicted"/>
<dbReference type="PANTHER" id="PTHR43096:SF58">
    <property type="entry name" value="CHAPERONE DNAJ-DOMAIN SUPERFAMILY PROTEIN"/>
    <property type="match status" value="1"/>
</dbReference>
<dbReference type="EMBL" id="JAMQON010000001">
    <property type="protein sequence ID" value="MDS0258742.1"/>
    <property type="molecule type" value="Genomic_DNA"/>
</dbReference>
<dbReference type="InterPro" id="IPR036869">
    <property type="entry name" value="J_dom_sf"/>
</dbReference>
<dbReference type="PANTHER" id="PTHR43096">
    <property type="entry name" value="DNAJ HOMOLOG 1, MITOCHONDRIAL-RELATED"/>
    <property type="match status" value="1"/>
</dbReference>
<evidence type="ECO:0000313" key="4">
    <source>
        <dbReference type="EMBL" id="MDS0258742.1"/>
    </source>
</evidence>
<evidence type="ECO:0000259" key="3">
    <source>
        <dbReference type="PROSITE" id="PS50076"/>
    </source>
</evidence>
<keyword evidence="2" id="KW-1133">Transmembrane helix</keyword>
<keyword evidence="2" id="KW-0472">Membrane</keyword>
<dbReference type="PROSITE" id="PS50076">
    <property type="entry name" value="DNAJ_2"/>
    <property type="match status" value="1"/>
</dbReference>
<organism evidence="4 5">
    <name type="scientific">Haloarcula saliterrae</name>
    <dbReference type="NCBI Taxonomy" id="2950534"/>
    <lineage>
        <taxon>Archaea</taxon>
        <taxon>Methanobacteriati</taxon>
        <taxon>Methanobacteriota</taxon>
        <taxon>Stenosarchaea group</taxon>
        <taxon>Halobacteria</taxon>
        <taxon>Halobacteriales</taxon>
        <taxon>Haloarculaceae</taxon>
        <taxon>Haloarcula</taxon>
    </lineage>
</organism>
<feature type="compositionally biased region" description="Polar residues" evidence="1">
    <location>
        <begin position="179"/>
        <end position="190"/>
    </location>
</feature>
<keyword evidence="5" id="KW-1185">Reference proteome</keyword>
<dbReference type="PRINTS" id="PR00625">
    <property type="entry name" value="JDOMAIN"/>
</dbReference>
<keyword evidence="2" id="KW-0812">Transmembrane</keyword>
<evidence type="ECO:0000256" key="1">
    <source>
        <dbReference type="SAM" id="MobiDB-lite"/>
    </source>
</evidence>
<dbReference type="SUPFAM" id="SSF46565">
    <property type="entry name" value="Chaperone J-domain"/>
    <property type="match status" value="1"/>
</dbReference>
<feature type="compositionally biased region" description="Basic and acidic residues" evidence="1">
    <location>
        <begin position="22"/>
        <end position="35"/>
    </location>
</feature>
<feature type="compositionally biased region" description="Low complexity" evidence="1">
    <location>
        <begin position="76"/>
        <end position="91"/>
    </location>
</feature>
<gene>
    <name evidence="4" type="ORF">NDI56_04970</name>
</gene>
<feature type="compositionally biased region" description="Basic and acidic residues" evidence="1">
    <location>
        <begin position="47"/>
        <end position="68"/>
    </location>
</feature>
<feature type="compositionally biased region" description="Basic and acidic residues" evidence="1">
    <location>
        <begin position="140"/>
        <end position="149"/>
    </location>
</feature>
<feature type="transmembrane region" description="Helical" evidence="2">
    <location>
        <begin position="288"/>
        <end position="308"/>
    </location>
</feature>
<feature type="domain" description="J" evidence="3">
    <location>
        <begin position="4"/>
        <end position="68"/>
    </location>
</feature>
<feature type="region of interest" description="Disordered" evidence="1">
    <location>
        <begin position="1"/>
        <end position="190"/>
    </location>
</feature>
<feature type="transmembrane region" description="Helical" evidence="2">
    <location>
        <begin position="237"/>
        <end position="253"/>
    </location>
</feature>
<evidence type="ECO:0000313" key="5">
    <source>
        <dbReference type="Proteomes" id="UP001259659"/>
    </source>
</evidence>
<evidence type="ECO:0000256" key="2">
    <source>
        <dbReference type="SAM" id="Phobius"/>
    </source>
</evidence>